<evidence type="ECO:0000256" key="1">
    <source>
        <dbReference type="SAM" id="Phobius"/>
    </source>
</evidence>
<dbReference type="EMBL" id="UINC01123598">
    <property type="protein sequence ID" value="SVD00174.1"/>
    <property type="molecule type" value="Genomic_DNA"/>
</dbReference>
<feature type="transmembrane region" description="Helical" evidence="1">
    <location>
        <begin position="19"/>
        <end position="36"/>
    </location>
</feature>
<name>A0A382RR57_9ZZZZ</name>
<evidence type="ECO:0000313" key="2">
    <source>
        <dbReference type="EMBL" id="SVD00174.1"/>
    </source>
</evidence>
<keyword evidence="1" id="KW-1133">Transmembrane helix</keyword>
<feature type="transmembrane region" description="Helical" evidence="1">
    <location>
        <begin position="83"/>
        <end position="102"/>
    </location>
</feature>
<feature type="non-terminal residue" evidence="2">
    <location>
        <position position="1"/>
    </location>
</feature>
<gene>
    <name evidence="2" type="ORF">METZ01_LOCUS353028</name>
</gene>
<keyword evidence="1" id="KW-0472">Membrane</keyword>
<reference evidence="2" key="1">
    <citation type="submission" date="2018-05" db="EMBL/GenBank/DDBJ databases">
        <authorList>
            <person name="Lanie J.A."/>
            <person name="Ng W.-L."/>
            <person name="Kazmierczak K.M."/>
            <person name="Andrzejewski T.M."/>
            <person name="Davidsen T.M."/>
            <person name="Wayne K.J."/>
            <person name="Tettelin H."/>
            <person name="Glass J.I."/>
            <person name="Rusch D."/>
            <person name="Podicherti R."/>
            <person name="Tsui H.-C.T."/>
            <person name="Winkler M.E."/>
        </authorList>
    </citation>
    <scope>NUCLEOTIDE SEQUENCE</scope>
</reference>
<organism evidence="2">
    <name type="scientific">marine metagenome</name>
    <dbReference type="NCBI Taxonomy" id="408172"/>
    <lineage>
        <taxon>unclassified sequences</taxon>
        <taxon>metagenomes</taxon>
        <taxon>ecological metagenomes</taxon>
    </lineage>
</organism>
<protein>
    <submittedName>
        <fullName evidence="2">Uncharacterized protein</fullName>
    </submittedName>
</protein>
<keyword evidence="1" id="KW-0812">Transmembrane</keyword>
<proteinExistence type="predicted"/>
<accession>A0A382RR57</accession>
<sequence>VLAGLLGFRRLAVRHGRSIPVRCWLPWAATFGWYGLVDVLPGWFVLLQLFHALQYLAFPLRVEANQHAAASTGAGRVRLHMALYYLALVVVGGIAFIGPSRLVLVSELTLPLAAMVAMGINLHQYFIDGVLWKIRNPEVREALFGHLQLAGSAGPTPSRRH</sequence>
<dbReference type="AlphaFoldDB" id="A0A382RR57"/>